<evidence type="ECO:0000256" key="1">
    <source>
        <dbReference type="ARBA" id="ARBA00022630"/>
    </source>
</evidence>
<keyword evidence="2" id="KW-0288">FMN</keyword>
<protein>
    <submittedName>
        <fullName evidence="6">Nonphototropic hypocotyl protein 1</fullName>
    </submittedName>
</protein>
<dbReference type="SUPFAM" id="SSF55785">
    <property type="entry name" value="PYP-like sensor domain (PAS domain)"/>
    <property type="match status" value="1"/>
</dbReference>
<evidence type="ECO:0000256" key="3">
    <source>
        <dbReference type="ARBA" id="ARBA00022991"/>
    </source>
</evidence>
<dbReference type="PANTHER" id="PTHR47429">
    <property type="entry name" value="PROTEIN TWIN LOV 1"/>
    <property type="match status" value="1"/>
</dbReference>
<evidence type="ECO:0000256" key="2">
    <source>
        <dbReference type="ARBA" id="ARBA00022643"/>
    </source>
</evidence>
<feature type="compositionally biased region" description="Basic and acidic residues" evidence="4">
    <location>
        <begin position="12"/>
        <end position="25"/>
    </location>
</feature>
<dbReference type="NCBIfam" id="TIGR00229">
    <property type="entry name" value="sensory_box"/>
    <property type="match status" value="1"/>
</dbReference>
<keyword evidence="3" id="KW-0157">Chromophore</keyword>
<evidence type="ECO:0000313" key="7">
    <source>
        <dbReference type="Proteomes" id="UP001390339"/>
    </source>
</evidence>
<feature type="region of interest" description="Disordered" evidence="4">
    <location>
        <begin position="676"/>
        <end position="726"/>
    </location>
</feature>
<dbReference type="Pfam" id="PF13426">
    <property type="entry name" value="PAS_9"/>
    <property type="match status" value="1"/>
</dbReference>
<feature type="compositionally biased region" description="Basic and acidic residues" evidence="4">
    <location>
        <begin position="917"/>
        <end position="929"/>
    </location>
</feature>
<sequence>MSNRRRIISPLRPRDKAMGFEDSGRDSSLSVRSISAFDHQPHHQPDEDEYDDEGAAIPDIPTRKSSRAQNIVDFITSPEAFKNVRRTKFKEDMNPHAQNLGVPQVSRPSSSSSNRDQPSSGRIANLRDQAPIERAPSPRAPQSPRSPRDQGPAERMTNVQDHEPAERAAAIRHYASAERLPSTRDYHTPQNRRRSVGPDDQLSVAQSTTQRSMFSSKSQMNSSSSSLFAPTSLPPLQTKGGDVDNLEPLAEEEVDPSSFDLVVPAHSLGKQYSLETQSELLFSVKHLGIIFDDPVLLQRFTTYLCAYRPQSVRILVYYLDALKALKAIQYANAVTEALAPIDGLDYTKASPAKTMNCGLKEKMTKAFETIANHDLPAYITHTYVQTVSLTIKRRIADTLPVHLRDMSEGLAEVFCLTDPSRPDNPIVFASEEFHKTTQYGMDYVLGRNCRFLQGPKTNPFSVQRIREKLLAGKEHVETFLNYRRDGSPFMNLLMVAPLFDSRGQVRYHIGAQVDVSGLVKESAGLESLERLVARENPELLPHHYQQPQSPTKPDHKRSRHAKFSADAVSVRTNGNGVEKTNGGDPQQSGGEIRDEFRELAAMFTMQELRTVRESGGALHRVHQEDISSTDNVANWRKPRVLIRDDMTLDRRDSDPVLHDTAAMYASGEAANAEAATFSPTNNNTNNGGGHRRIGSNGTDHNGKAASVHSSERIYMGPDPSSSSSANIGGGRLSGVYEHYLLVRPYPSLKILFASPSLRVPGMLQSSFLSRVGGSPRLRDAIETAFADGQGVTAKVRWLSSAATRSGGAASDEGRGRWIHATPLLGSNGAVGVWMVVLVDDEAEAARRLPREAPPVERYVNGRHPRFDGYTPSEDGMSLGGFAEEQQQHYQHYSQPPPPPRRGDNVGARRAPAVADNFAERERENTHEVRAPPMRNPNRARSEVSRIDSF</sequence>
<keyword evidence="1" id="KW-0285">Flavoprotein</keyword>
<feature type="compositionally biased region" description="Low complexity" evidence="4">
    <location>
        <begin position="134"/>
        <end position="145"/>
    </location>
</feature>
<feature type="region of interest" description="Disordered" evidence="4">
    <location>
        <begin position="859"/>
        <end position="878"/>
    </location>
</feature>
<feature type="region of interest" description="Disordered" evidence="4">
    <location>
        <begin position="1"/>
        <end position="243"/>
    </location>
</feature>
<dbReference type="EMBL" id="JAPCWZ010000007">
    <property type="protein sequence ID" value="KAK8856169.1"/>
    <property type="molecule type" value="Genomic_DNA"/>
</dbReference>
<name>A0ABR2I1F2_9PEZI</name>
<feature type="region of interest" description="Disordered" evidence="4">
    <location>
        <begin position="885"/>
        <end position="949"/>
    </location>
</feature>
<reference evidence="6 7" key="1">
    <citation type="journal article" date="2024" name="IMA Fungus">
        <title>Apiospora arundinis, a panoply of carbohydrate-active enzymes and secondary metabolites.</title>
        <authorList>
            <person name="Sorensen T."/>
            <person name="Petersen C."/>
            <person name="Muurmann A.T."/>
            <person name="Christiansen J.V."/>
            <person name="Brundto M.L."/>
            <person name="Overgaard C.K."/>
            <person name="Boysen A.T."/>
            <person name="Wollenberg R.D."/>
            <person name="Larsen T.O."/>
            <person name="Sorensen J.L."/>
            <person name="Nielsen K.L."/>
            <person name="Sondergaard T.E."/>
        </authorList>
    </citation>
    <scope>NUCLEOTIDE SEQUENCE [LARGE SCALE GENOMIC DNA]</scope>
    <source>
        <strain evidence="6 7">AAU 773</strain>
    </source>
</reference>
<feature type="domain" description="PAC" evidence="5">
    <location>
        <begin position="474"/>
        <end position="527"/>
    </location>
</feature>
<dbReference type="PROSITE" id="PS50113">
    <property type="entry name" value="PAC"/>
    <property type="match status" value="1"/>
</dbReference>
<feature type="compositionally biased region" description="Low complexity" evidence="4">
    <location>
        <begin position="102"/>
        <end position="120"/>
    </location>
</feature>
<gene>
    <name evidence="6" type="ORF">PGQ11_012081</name>
</gene>
<dbReference type="Gene3D" id="3.30.450.20">
    <property type="entry name" value="PAS domain"/>
    <property type="match status" value="1"/>
</dbReference>
<dbReference type="InterPro" id="IPR000700">
    <property type="entry name" value="PAS-assoc_C"/>
</dbReference>
<accession>A0ABR2I1F2</accession>
<evidence type="ECO:0000259" key="5">
    <source>
        <dbReference type="PROSITE" id="PS50113"/>
    </source>
</evidence>
<feature type="compositionally biased region" description="Low complexity" evidence="4">
    <location>
        <begin position="212"/>
        <end position="236"/>
    </location>
</feature>
<evidence type="ECO:0000256" key="4">
    <source>
        <dbReference type="SAM" id="MobiDB-lite"/>
    </source>
</evidence>
<feature type="compositionally biased region" description="Low complexity" evidence="4">
    <location>
        <begin position="676"/>
        <end position="685"/>
    </location>
</feature>
<dbReference type="PANTHER" id="PTHR47429:SF9">
    <property type="entry name" value="PAS DOMAIN-CONTAINING PROTEIN"/>
    <property type="match status" value="1"/>
</dbReference>
<dbReference type="InterPro" id="IPR035965">
    <property type="entry name" value="PAS-like_dom_sf"/>
</dbReference>
<feature type="compositionally biased region" description="Basic and acidic residues" evidence="4">
    <location>
        <begin position="939"/>
        <end position="949"/>
    </location>
</feature>
<dbReference type="CDD" id="cd00130">
    <property type="entry name" value="PAS"/>
    <property type="match status" value="1"/>
</dbReference>
<proteinExistence type="predicted"/>
<keyword evidence="7" id="KW-1185">Reference proteome</keyword>
<dbReference type="Proteomes" id="UP001390339">
    <property type="component" value="Unassembled WGS sequence"/>
</dbReference>
<comment type="caution">
    <text evidence="6">The sequence shown here is derived from an EMBL/GenBank/DDBJ whole genome shotgun (WGS) entry which is preliminary data.</text>
</comment>
<feature type="region of interest" description="Disordered" evidence="4">
    <location>
        <begin position="537"/>
        <end position="590"/>
    </location>
</feature>
<organism evidence="6 7">
    <name type="scientific">Apiospora arundinis</name>
    <dbReference type="NCBI Taxonomy" id="335852"/>
    <lineage>
        <taxon>Eukaryota</taxon>
        <taxon>Fungi</taxon>
        <taxon>Dikarya</taxon>
        <taxon>Ascomycota</taxon>
        <taxon>Pezizomycotina</taxon>
        <taxon>Sordariomycetes</taxon>
        <taxon>Xylariomycetidae</taxon>
        <taxon>Amphisphaeriales</taxon>
        <taxon>Apiosporaceae</taxon>
        <taxon>Apiospora</taxon>
    </lineage>
</organism>
<evidence type="ECO:0000313" key="6">
    <source>
        <dbReference type="EMBL" id="KAK8856169.1"/>
    </source>
</evidence>
<dbReference type="InterPro" id="IPR000014">
    <property type="entry name" value="PAS"/>
</dbReference>